<dbReference type="Proteomes" id="UP000050525">
    <property type="component" value="Unassembled WGS sequence"/>
</dbReference>
<comment type="caution">
    <text evidence="2">The sequence shown here is derived from an EMBL/GenBank/DDBJ whole genome shotgun (WGS) entry which is preliminary data.</text>
</comment>
<organism evidence="2 3">
    <name type="scientific">Alligator mississippiensis</name>
    <name type="common">American alligator</name>
    <dbReference type="NCBI Taxonomy" id="8496"/>
    <lineage>
        <taxon>Eukaryota</taxon>
        <taxon>Metazoa</taxon>
        <taxon>Chordata</taxon>
        <taxon>Craniata</taxon>
        <taxon>Vertebrata</taxon>
        <taxon>Euteleostomi</taxon>
        <taxon>Archelosauria</taxon>
        <taxon>Archosauria</taxon>
        <taxon>Crocodylia</taxon>
        <taxon>Alligatoridae</taxon>
        <taxon>Alligatorinae</taxon>
        <taxon>Alligator</taxon>
    </lineage>
</organism>
<dbReference type="EMBL" id="AKHW03006295">
    <property type="protein sequence ID" value="KYO20981.1"/>
    <property type="molecule type" value="Genomic_DNA"/>
</dbReference>
<feature type="region of interest" description="Disordered" evidence="1">
    <location>
        <begin position="54"/>
        <end position="79"/>
    </location>
</feature>
<dbReference type="AlphaFoldDB" id="A0A151M928"/>
<evidence type="ECO:0000313" key="3">
    <source>
        <dbReference type="Proteomes" id="UP000050525"/>
    </source>
</evidence>
<proteinExistence type="predicted"/>
<name>A0A151M928_ALLMI</name>
<feature type="compositionally biased region" description="Basic and acidic residues" evidence="1">
    <location>
        <begin position="54"/>
        <end position="72"/>
    </location>
</feature>
<reference evidence="2 3" key="1">
    <citation type="journal article" date="2012" name="Genome Biol.">
        <title>Sequencing three crocodilian genomes to illuminate the evolution of archosaurs and amniotes.</title>
        <authorList>
            <person name="St John J.A."/>
            <person name="Braun E.L."/>
            <person name="Isberg S.R."/>
            <person name="Miles L.G."/>
            <person name="Chong A.Y."/>
            <person name="Gongora J."/>
            <person name="Dalzell P."/>
            <person name="Moran C."/>
            <person name="Bed'hom B."/>
            <person name="Abzhanov A."/>
            <person name="Burgess S.C."/>
            <person name="Cooksey A.M."/>
            <person name="Castoe T.A."/>
            <person name="Crawford N.G."/>
            <person name="Densmore L.D."/>
            <person name="Drew J.C."/>
            <person name="Edwards S.V."/>
            <person name="Faircloth B.C."/>
            <person name="Fujita M.K."/>
            <person name="Greenwold M.J."/>
            <person name="Hoffmann F.G."/>
            <person name="Howard J.M."/>
            <person name="Iguchi T."/>
            <person name="Janes D.E."/>
            <person name="Khan S.Y."/>
            <person name="Kohno S."/>
            <person name="de Koning A.J."/>
            <person name="Lance S.L."/>
            <person name="McCarthy F.M."/>
            <person name="McCormack J.E."/>
            <person name="Merchant M.E."/>
            <person name="Peterson D.G."/>
            <person name="Pollock D.D."/>
            <person name="Pourmand N."/>
            <person name="Raney B.J."/>
            <person name="Roessler K.A."/>
            <person name="Sanford J.R."/>
            <person name="Sawyer R.H."/>
            <person name="Schmidt C.J."/>
            <person name="Triplett E.W."/>
            <person name="Tuberville T.D."/>
            <person name="Venegas-Anaya M."/>
            <person name="Howard J.T."/>
            <person name="Jarvis E.D."/>
            <person name="Guillette L.J.Jr."/>
            <person name="Glenn T.C."/>
            <person name="Green R.E."/>
            <person name="Ray D.A."/>
        </authorList>
    </citation>
    <scope>NUCLEOTIDE SEQUENCE [LARGE SCALE GENOMIC DNA]</scope>
    <source>
        <strain evidence="2">KSC_2009_1</strain>
    </source>
</reference>
<evidence type="ECO:0000256" key="1">
    <source>
        <dbReference type="SAM" id="MobiDB-lite"/>
    </source>
</evidence>
<protein>
    <submittedName>
        <fullName evidence="2">Uncharacterized protein</fullName>
    </submittedName>
</protein>
<evidence type="ECO:0000313" key="2">
    <source>
        <dbReference type="EMBL" id="KYO20981.1"/>
    </source>
</evidence>
<gene>
    <name evidence="2" type="ORF">Y1Q_0001305</name>
</gene>
<sequence length="79" mass="8813">MEASKVVGCNCTEDWSEAEAEEVVCFLSWSLPPRWSSSSRDSLHVSPWSQDRDLVRLPKPNAHERARGRAQAEAKGPSC</sequence>
<accession>A0A151M928</accession>
<keyword evidence="3" id="KW-1185">Reference proteome</keyword>